<keyword evidence="1" id="KW-0966">Cell projection</keyword>
<dbReference type="NCBIfam" id="NF009435">
    <property type="entry name" value="PRK12794.1"/>
    <property type="match status" value="1"/>
</dbReference>
<dbReference type="Proteomes" id="UP001243420">
    <property type="component" value="Chromosome"/>
</dbReference>
<keyword evidence="2" id="KW-1185">Reference proteome</keyword>
<keyword evidence="1" id="KW-0969">Cilium</keyword>
<evidence type="ECO:0000313" key="2">
    <source>
        <dbReference type="Proteomes" id="UP001243420"/>
    </source>
</evidence>
<keyword evidence="1" id="KW-0282">Flagellum</keyword>
<accession>A0ABY8LFW5</accession>
<sequence length="123" mass="12706">MGFPQTATAAYGALEPALVDPSRAEALVFARVTRALEAAFATADASAADRARALHDNRRLWLAAAAACADDANALAPDLRAALISLAGFVERHSSTVLRGQAGPEPLIEINRRVAGGLTRGAS</sequence>
<dbReference type="RefSeq" id="WP_279967244.1">
    <property type="nucleotide sequence ID" value="NZ_CP122537.1"/>
</dbReference>
<proteinExistence type="predicted"/>
<protein>
    <submittedName>
        <fullName evidence="1">Flagellar biosynthesis regulator FlaF</fullName>
    </submittedName>
</protein>
<dbReference type="Pfam" id="PF07309">
    <property type="entry name" value="FlaF"/>
    <property type="match status" value="1"/>
</dbReference>
<dbReference type="InterPro" id="IPR010845">
    <property type="entry name" value="FlaF"/>
</dbReference>
<organism evidence="1 2">
    <name type="scientific">Jannaschia ovalis</name>
    <dbReference type="NCBI Taxonomy" id="3038773"/>
    <lineage>
        <taxon>Bacteria</taxon>
        <taxon>Pseudomonadati</taxon>
        <taxon>Pseudomonadota</taxon>
        <taxon>Alphaproteobacteria</taxon>
        <taxon>Rhodobacterales</taxon>
        <taxon>Roseobacteraceae</taxon>
        <taxon>Jannaschia</taxon>
    </lineage>
</organism>
<gene>
    <name evidence="1" type="primary">flaF</name>
    <name evidence="1" type="ORF">P8627_07955</name>
</gene>
<reference evidence="1 2" key="1">
    <citation type="submission" date="2023-04" db="EMBL/GenBank/DDBJ databases">
        <title>Jannaschia ovalis sp. nov., a marine bacterium isolated from sea tidal flat.</title>
        <authorList>
            <person name="Kwon D.Y."/>
            <person name="Kim J.-J."/>
        </authorList>
    </citation>
    <scope>NUCLEOTIDE SEQUENCE [LARGE SCALE GENOMIC DNA]</scope>
    <source>
        <strain evidence="1 2">GRR-S6-38</strain>
    </source>
</reference>
<name>A0ABY8LFW5_9RHOB</name>
<evidence type="ECO:0000313" key="1">
    <source>
        <dbReference type="EMBL" id="WGH80187.1"/>
    </source>
</evidence>
<dbReference type="EMBL" id="CP122537">
    <property type="protein sequence ID" value="WGH80187.1"/>
    <property type="molecule type" value="Genomic_DNA"/>
</dbReference>